<dbReference type="OrthoDB" id="3799024at2759"/>
<keyword evidence="1" id="KW-0472">Membrane</keyword>
<keyword evidence="1" id="KW-0812">Transmembrane</keyword>
<dbReference type="EMBL" id="MU005768">
    <property type="protein sequence ID" value="KAF2711226.1"/>
    <property type="molecule type" value="Genomic_DNA"/>
</dbReference>
<accession>A0A6G1KEA9</accession>
<feature type="transmembrane region" description="Helical" evidence="1">
    <location>
        <begin position="84"/>
        <end position="104"/>
    </location>
</feature>
<keyword evidence="3" id="KW-1185">Reference proteome</keyword>
<reference evidence="2" key="1">
    <citation type="journal article" date="2020" name="Stud. Mycol.">
        <title>101 Dothideomycetes genomes: a test case for predicting lifestyles and emergence of pathogens.</title>
        <authorList>
            <person name="Haridas S."/>
            <person name="Albert R."/>
            <person name="Binder M."/>
            <person name="Bloem J."/>
            <person name="Labutti K."/>
            <person name="Salamov A."/>
            <person name="Andreopoulos B."/>
            <person name="Baker S."/>
            <person name="Barry K."/>
            <person name="Bills G."/>
            <person name="Bluhm B."/>
            <person name="Cannon C."/>
            <person name="Castanera R."/>
            <person name="Culley D."/>
            <person name="Daum C."/>
            <person name="Ezra D."/>
            <person name="Gonzalez J."/>
            <person name="Henrissat B."/>
            <person name="Kuo A."/>
            <person name="Liang C."/>
            <person name="Lipzen A."/>
            <person name="Lutzoni F."/>
            <person name="Magnuson J."/>
            <person name="Mondo S."/>
            <person name="Nolan M."/>
            <person name="Ohm R."/>
            <person name="Pangilinan J."/>
            <person name="Park H.-J."/>
            <person name="Ramirez L."/>
            <person name="Alfaro M."/>
            <person name="Sun H."/>
            <person name="Tritt A."/>
            <person name="Yoshinaga Y."/>
            <person name="Zwiers L.-H."/>
            <person name="Turgeon B."/>
            <person name="Goodwin S."/>
            <person name="Spatafora J."/>
            <person name="Crous P."/>
            <person name="Grigoriev I."/>
        </authorList>
    </citation>
    <scope>NUCLEOTIDE SEQUENCE</scope>
    <source>
        <strain evidence="2">CBS 279.74</strain>
    </source>
</reference>
<evidence type="ECO:0000313" key="3">
    <source>
        <dbReference type="Proteomes" id="UP000799428"/>
    </source>
</evidence>
<evidence type="ECO:0000256" key="1">
    <source>
        <dbReference type="SAM" id="Phobius"/>
    </source>
</evidence>
<protein>
    <submittedName>
        <fullName evidence="2">Uncharacterized protein</fullName>
    </submittedName>
</protein>
<dbReference type="AlphaFoldDB" id="A0A6G1KEA9"/>
<name>A0A6G1KEA9_9PLEO</name>
<keyword evidence="1" id="KW-1133">Transmembrane helix</keyword>
<proteinExistence type="predicted"/>
<evidence type="ECO:0000313" key="2">
    <source>
        <dbReference type="EMBL" id="KAF2711226.1"/>
    </source>
</evidence>
<dbReference type="Proteomes" id="UP000799428">
    <property type="component" value="Unassembled WGS sequence"/>
</dbReference>
<sequence>MRPVFTSLLFSSPPTTYKLPFSKLSPLPYSSPVHPATHTPKNDHMPIQPAVVIAIMFLIDLVRSNTSSLFTSAKADLSNMTPPAWDYFCFALVVLGMSLCLLGMRRRNTRELELEFEPEFDAVSATNEAVVNVQTWSPRTMDCVLRRSAQIPSRDLQTEMMATVRHEPADWTGTTGPGTPTPRLWSATTASRSHISTARLSTPDFQTPHADAFRAQNFAVLAREAPEVFKTLRNVGLLNADGLPTKRLLEDETLPWGKDGDEDGTNTSQLEAQVDDAQIRSNLRTIDNRHLVAILLSEE</sequence>
<organism evidence="2 3">
    <name type="scientific">Pleomassaria siparia CBS 279.74</name>
    <dbReference type="NCBI Taxonomy" id="1314801"/>
    <lineage>
        <taxon>Eukaryota</taxon>
        <taxon>Fungi</taxon>
        <taxon>Dikarya</taxon>
        <taxon>Ascomycota</taxon>
        <taxon>Pezizomycotina</taxon>
        <taxon>Dothideomycetes</taxon>
        <taxon>Pleosporomycetidae</taxon>
        <taxon>Pleosporales</taxon>
        <taxon>Pleomassariaceae</taxon>
        <taxon>Pleomassaria</taxon>
    </lineage>
</organism>
<gene>
    <name evidence="2" type="ORF">K504DRAFT_532895</name>
</gene>